<comment type="caution">
    <text evidence="1">The sequence shown here is derived from an EMBL/GenBank/DDBJ whole genome shotgun (WGS) entry which is preliminary data.</text>
</comment>
<name>A0A0F8YW94_9ZZZZ</name>
<sequence>MRIAFVIVSLTVIALALVHLRREEVAMRRDMQRVQSEHVKVRREIWDRQMKIGDMMTPQAIRFRSEVMALEMTNDMAVRVVKNRE</sequence>
<evidence type="ECO:0000313" key="1">
    <source>
        <dbReference type="EMBL" id="KKK85673.1"/>
    </source>
</evidence>
<reference evidence="1" key="1">
    <citation type="journal article" date="2015" name="Nature">
        <title>Complex archaea that bridge the gap between prokaryotes and eukaryotes.</title>
        <authorList>
            <person name="Spang A."/>
            <person name="Saw J.H."/>
            <person name="Jorgensen S.L."/>
            <person name="Zaremba-Niedzwiedzka K."/>
            <person name="Martijn J."/>
            <person name="Lind A.E."/>
            <person name="van Eijk R."/>
            <person name="Schleper C."/>
            <person name="Guy L."/>
            <person name="Ettema T.J."/>
        </authorList>
    </citation>
    <scope>NUCLEOTIDE SEQUENCE</scope>
</reference>
<dbReference type="EMBL" id="LAZR01051200">
    <property type="protein sequence ID" value="KKK85673.1"/>
    <property type="molecule type" value="Genomic_DNA"/>
</dbReference>
<organism evidence="1">
    <name type="scientific">marine sediment metagenome</name>
    <dbReference type="NCBI Taxonomy" id="412755"/>
    <lineage>
        <taxon>unclassified sequences</taxon>
        <taxon>metagenomes</taxon>
        <taxon>ecological metagenomes</taxon>
    </lineage>
</organism>
<evidence type="ECO:0008006" key="2">
    <source>
        <dbReference type="Google" id="ProtNLM"/>
    </source>
</evidence>
<accession>A0A0F8YW94</accession>
<gene>
    <name evidence="1" type="ORF">LCGC14_2770940</name>
</gene>
<proteinExistence type="predicted"/>
<protein>
    <recommendedName>
        <fullName evidence="2">Cell division protein FtsL</fullName>
    </recommendedName>
</protein>
<dbReference type="AlphaFoldDB" id="A0A0F8YW94"/>